<gene>
    <name evidence="1" type="ORF">MUK42_10528</name>
</gene>
<name>A0A9E7EZT2_9LILI</name>
<reference evidence="1" key="1">
    <citation type="submission" date="2022-05" db="EMBL/GenBank/DDBJ databases">
        <title>The Musa troglodytarum L. genome provides insights into the mechanism of non-climacteric behaviour and enrichment of carotenoids.</title>
        <authorList>
            <person name="Wang J."/>
        </authorList>
    </citation>
    <scope>NUCLEOTIDE SEQUENCE</scope>
    <source>
        <tissue evidence="1">Leaf</tissue>
    </source>
</reference>
<dbReference type="EMBL" id="CP097504">
    <property type="protein sequence ID" value="URD85835.1"/>
    <property type="molecule type" value="Genomic_DNA"/>
</dbReference>
<keyword evidence="2" id="KW-1185">Reference proteome</keyword>
<organism evidence="1 2">
    <name type="scientific">Musa troglodytarum</name>
    <name type="common">fe'i banana</name>
    <dbReference type="NCBI Taxonomy" id="320322"/>
    <lineage>
        <taxon>Eukaryota</taxon>
        <taxon>Viridiplantae</taxon>
        <taxon>Streptophyta</taxon>
        <taxon>Embryophyta</taxon>
        <taxon>Tracheophyta</taxon>
        <taxon>Spermatophyta</taxon>
        <taxon>Magnoliopsida</taxon>
        <taxon>Liliopsida</taxon>
        <taxon>Zingiberales</taxon>
        <taxon>Musaceae</taxon>
        <taxon>Musa</taxon>
    </lineage>
</organism>
<dbReference type="AlphaFoldDB" id="A0A9E7EZT2"/>
<sequence>MVHVKRPSLRTYTFSTAVVHRQSLAGGFMESGVWVPNTEEMGRRPTSRRNVGGGSCWRVGRATRHSPLNRCVVHVMQHKVWSLDAEARLSLLRCTEHNPPLCLSCNLLMPCLLHGKMMPRLLRLVCRNC</sequence>
<protein>
    <submittedName>
        <fullName evidence="1">Uncharacterized protein</fullName>
    </submittedName>
</protein>
<accession>A0A9E7EZT2</accession>
<dbReference type="Proteomes" id="UP001055439">
    <property type="component" value="Chromosome 2"/>
</dbReference>
<evidence type="ECO:0000313" key="1">
    <source>
        <dbReference type="EMBL" id="URD85835.1"/>
    </source>
</evidence>
<proteinExistence type="predicted"/>
<evidence type="ECO:0000313" key="2">
    <source>
        <dbReference type="Proteomes" id="UP001055439"/>
    </source>
</evidence>